<proteinExistence type="predicted"/>
<dbReference type="EnsemblMetazoa" id="ISCW013901-RA">
    <property type="protein sequence ID" value="ISCW013901-PA"/>
    <property type="gene ID" value="ISCW013901"/>
</dbReference>
<dbReference type="HOGENOM" id="CLU_1596345_0_0_1"/>
<dbReference type="Proteomes" id="UP000001555">
    <property type="component" value="Unassembled WGS sequence"/>
</dbReference>
<dbReference type="EMBL" id="ABJB010147976">
    <property type="status" value="NOT_ANNOTATED_CDS"/>
    <property type="molecule type" value="Genomic_DNA"/>
</dbReference>
<dbReference type="VEuPathDB" id="VectorBase:ISCW013901"/>
<dbReference type="OrthoDB" id="10379623at2759"/>
<evidence type="ECO:0000256" key="1">
    <source>
        <dbReference type="SAM" id="Phobius"/>
    </source>
</evidence>
<protein>
    <submittedName>
        <fullName evidence="2 3">Uncharacterized protein</fullName>
    </submittedName>
</protein>
<keyword evidence="4" id="KW-1185">Reference proteome</keyword>
<dbReference type="PaxDb" id="6945-B7QKE0"/>
<accession>B7QKE0</accession>
<dbReference type="InParanoid" id="B7QKE0"/>
<evidence type="ECO:0000313" key="2">
    <source>
        <dbReference type="EMBL" id="EEC19312.1"/>
    </source>
</evidence>
<feature type="transmembrane region" description="Helical" evidence="1">
    <location>
        <begin position="28"/>
        <end position="49"/>
    </location>
</feature>
<dbReference type="EMBL" id="ABJB010887114">
    <property type="status" value="NOT_ANNOTATED_CDS"/>
    <property type="molecule type" value="Genomic_DNA"/>
</dbReference>
<dbReference type="VEuPathDB" id="VectorBase:ISCI013901"/>
<name>B7QKE0_IXOSC</name>
<evidence type="ECO:0000313" key="3">
    <source>
        <dbReference type="EnsemblMetazoa" id="ISCW013901-PA"/>
    </source>
</evidence>
<sequence length="167" mass="18387">MGTLGVWNYAEDRLGAHPIRNMARDTRLGMVCVLGVAATVILLGIAATARDPPLVSTCSAELKVCPCGDHSRKLGWIWTQDSKCASVPTQLCVSEGFLTKRACIATCVPDGKRDRRCSTHRSRECIWPDDALSFFYDPVDETCKFWDAYLCPSSLTTSMEECKKSCA</sequence>
<dbReference type="EMBL" id="DS959083">
    <property type="protein sequence ID" value="EEC19312.1"/>
    <property type="molecule type" value="Genomic_DNA"/>
</dbReference>
<dbReference type="EMBL" id="ABJB010028369">
    <property type="status" value="NOT_ANNOTATED_CDS"/>
    <property type="molecule type" value="Genomic_DNA"/>
</dbReference>
<keyword evidence="1" id="KW-0812">Transmembrane</keyword>
<evidence type="ECO:0000313" key="4">
    <source>
        <dbReference type="Proteomes" id="UP000001555"/>
    </source>
</evidence>
<keyword evidence="1" id="KW-0472">Membrane</keyword>
<keyword evidence="1" id="KW-1133">Transmembrane helix</keyword>
<organism>
    <name type="scientific">Ixodes scapularis</name>
    <name type="common">Black-legged tick</name>
    <name type="synonym">Deer tick</name>
    <dbReference type="NCBI Taxonomy" id="6945"/>
    <lineage>
        <taxon>Eukaryota</taxon>
        <taxon>Metazoa</taxon>
        <taxon>Ecdysozoa</taxon>
        <taxon>Arthropoda</taxon>
        <taxon>Chelicerata</taxon>
        <taxon>Arachnida</taxon>
        <taxon>Acari</taxon>
        <taxon>Parasitiformes</taxon>
        <taxon>Ixodida</taxon>
        <taxon>Ixodoidea</taxon>
        <taxon>Ixodidae</taxon>
        <taxon>Ixodinae</taxon>
        <taxon>Ixodes</taxon>
    </lineage>
</organism>
<gene>
    <name evidence="2" type="ORF">IscW_ISCW013901</name>
</gene>
<dbReference type="VEuPathDB" id="VectorBase:ISCP_034544"/>
<dbReference type="AlphaFoldDB" id="B7QKE0"/>
<reference evidence="2 4" key="1">
    <citation type="submission" date="2008-03" db="EMBL/GenBank/DDBJ databases">
        <title>Annotation of Ixodes scapularis.</title>
        <authorList>
            <consortium name="Ixodes scapularis Genome Project Consortium"/>
            <person name="Caler E."/>
            <person name="Hannick L.I."/>
            <person name="Bidwell S."/>
            <person name="Joardar V."/>
            <person name="Thiagarajan M."/>
            <person name="Amedeo P."/>
            <person name="Galinsky K.J."/>
            <person name="Schobel S."/>
            <person name="Inman J."/>
            <person name="Hostetler J."/>
            <person name="Miller J."/>
            <person name="Hammond M."/>
            <person name="Megy K."/>
            <person name="Lawson D."/>
            <person name="Kodira C."/>
            <person name="Sutton G."/>
            <person name="Meyer J."/>
            <person name="Hill C.A."/>
            <person name="Birren B."/>
            <person name="Nene V."/>
            <person name="Collins F."/>
            <person name="Alarcon-Chaidez F."/>
            <person name="Wikel S."/>
            <person name="Strausberg R."/>
        </authorList>
    </citation>
    <scope>NUCLEOTIDE SEQUENCE [LARGE SCALE GENOMIC DNA]</scope>
    <source>
        <strain evidence="4">Wikel</strain>
        <strain evidence="2">Wikel colony</strain>
    </source>
</reference>
<reference evidence="3" key="2">
    <citation type="submission" date="2020-05" db="UniProtKB">
        <authorList>
            <consortium name="EnsemblMetazoa"/>
        </authorList>
    </citation>
    <scope>IDENTIFICATION</scope>
    <source>
        <strain evidence="3">wikel</strain>
    </source>
</reference>